<organism evidence="3">
    <name type="scientific">seawater metagenome</name>
    <dbReference type="NCBI Taxonomy" id="1561972"/>
    <lineage>
        <taxon>unclassified sequences</taxon>
        <taxon>metagenomes</taxon>
        <taxon>ecological metagenomes</taxon>
    </lineage>
</organism>
<accession>A0A5E8CHH6</accession>
<protein>
    <submittedName>
        <fullName evidence="3">Aminomethyltransferase folate-binding domain</fullName>
    </submittedName>
</protein>
<dbReference type="InterPro" id="IPR028896">
    <property type="entry name" value="GcvT/YgfZ/DmdA"/>
</dbReference>
<evidence type="ECO:0000259" key="2">
    <source>
        <dbReference type="Pfam" id="PF08669"/>
    </source>
</evidence>
<dbReference type="PANTHER" id="PTHR43757">
    <property type="entry name" value="AMINOMETHYLTRANSFERASE"/>
    <property type="match status" value="1"/>
</dbReference>
<dbReference type="SUPFAM" id="SSF103025">
    <property type="entry name" value="Folate-binding domain"/>
    <property type="match status" value="1"/>
</dbReference>
<dbReference type="PIRSF" id="PIRSF006487">
    <property type="entry name" value="GcvT"/>
    <property type="match status" value="1"/>
</dbReference>
<dbReference type="EMBL" id="CABVLZ010000001">
    <property type="protein sequence ID" value="VVU94506.1"/>
    <property type="molecule type" value="Genomic_DNA"/>
</dbReference>
<feature type="domain" description="GCVT N-terminal" evidence="1">
    <location>
        <begin position="22"/>
        <end position="272"/>
    </location>
</feature>
<proteinExistence type="predicted"/>
<dbReference type="Pfam" id="PF08669">
    <property type="entry name" value="GCV_T_C"/>
    <property type="match status" value="1"/>
</dbReference>
<evidence type="ECO:0000259" key="1">
    <source>
        <dbReference type="Pfam" id="PF01571"/>
    </source>
</evidence>
<dbReference type="SUPFAM" id="SSF101790">
    <property type="entry name" value="Aminomethyltransferase beta-barrel domain"/>
    <property type="match status" value="1"/>
</dbReference>
<gene>
    <name evidence="3" type="ORF">CPAV1605_228</name>
</gene>
<evidence type="ECO:0000313" key="3">
    <source>
        <dbReference type="EMBL" id="VVU94506.1"/>
    </source>
</evidence>
<dbReference type="GO" id="GO:0032259">
    <property type="term" value="P:methylation"/>
    <property type="evidence" value="ECO:0007669"/>
    <property type="project" value="UniProtKB-KW"/>
</dbReference>
<dbReference type="Pfam" id="PF01571">
    <property type="entry name" value="GCV_T"/>
    <property type="match status" value="1"/>
</dbReference>
<keyword evidence="3" id="KW-0489">Methyltransferase</keyword>
<dbReference type="InterPro" id="IPR006222">
    <property type="entry name" value="GCVT_N"/>
</dbReference>
<dbReference type="InterPro" id="IPR027266">
    <property type="entry name" value="TrmE/GcvT-like"/>
</dbReference>
<dbReference type="Gene3D" id="3.30.1360.120">
    <property type="entry name" value="Probable tRNA modification gtpase trme, domain 1"/>
    <property type="match status" value="1"/>
</dbReference>
<dbReference type="InterPro" id="IPR013977">
    <property type="entry name" value="GcvT_C"/>
</dbReference>
<sequence>MASKIIKNIKTLPLAELQRVLNPVIGNYAGYALPMQFGYNKTSDVIRNIRQGKPVIFDVSHMGVIRFKNNDLEKSHRLLEKVFPINTNLLKENKSKLTVLLNNKGHVQDDLIISNINDKSHRLVVNAATKHDIYNILQMYNKEKIDISLENEIILAVQGHESQVLLETILNVNLDNLKFNDNISAKLAGNHKSIEISRTGYTGEDGFEIYCDIDAGKFIYQKLLDLKNEIHFGGLIERDLLRLEAGFCLSGNEFGNDKNILFSELNMDFLIGKRRREDKAFLGGDKLIDSNRIRTGFFSEKPIKDGDIIYQAGKCVGQISSFNKSFSLNKFISMGYLDKNSKNEIYVKRRDKIIYLQPIDLPFVPLNFKI</sequence>
<dbReference type="AlphaFoldDB" id="A0A5E8CHH6"/>
<name>A0A5E8CHH6_9ZZZZ</name>
<dbReference type="PANTHER" id="PTHR43757:SF2">
    <property type="entry name" value="AMINOMETHYLTRANSFERASE, MITOCHONDRIAL"/>
    <property type="match status" value="1"/>
</dbReference>
<dbReference type="GO" id="GO:0008168">
    <property type="term" value="F:methyltransferase activity"/>
    <property type="evidence" value="ECO:0007669"/>
    <property type="project" value="UniProtKB-KW"/>
</dbReference>
<dbReference type="InterPro" id="IPR029043">
    <property type="entry name" value="GcvT/YgfZ_C"/>
</dbReference>
<keyword evidence="3" id="KW-0808">Transferase</keyword>
<reference evidence="3" key="1">
    <citation type="submission" date="2019-09" db="EMBL/GenBank/DDBJ databases">
        <authorList>
            <person name="Needham M D."/>
        </authorList>
    </citation>
    <scope>NUCLEOTIDE SEQUENCE</scope>
</reference>
<feature type="domain" description="Aminomethyltransferase C-terminal" evidence="2">
    <location>
        <begin position="299"/>
        <end position="364"/>
    </location>
</feature>